<sequence>MVNKSIELENQLMIESLISLRRLGGSGTRKEIRQDIAENSAIFDEKDVYEIRISKKSKEQYHPFYYRHNFAIRVLRLANFITDSKGILELTDKGISIDIKKFDPYADARIYEISSSHNITKNSNIALNITESWKDELLSSLLKLSPQDFEIFTRGLLKKMGITLDEEIGMKFVADGGLDGFGYLRSNTFRTTRVSLQAKRWQGKVSAPEIDKFRGAMDKHNSEYGIFITTSLFTRDAIKASRIGTRVITLINGDELCDLIAKYEYHVEPVITYTLDDFLS</sequence>
<dbReference type="Gene3D" id="3.40.1350.10">
    <property type="match status" value="1"/>
</dbReference>
<dbReference type="InterPro" id="IPR007560">
    <property type="entry name" value="Restrct_endonuc_IV_Mrr"/>
</dbReference>
<evidence type="ECO:0000256" key="1">
    <source>
        <dbReference type="ARBA" id="ARBA00022801"/>
    </source>
</evidence>
<dbReference type="PANTHER" id="PTHR30015">
    <property type="entry name" value="MRR RESTRICTION SYSTEM PROTEIN"/>
    <property type="match status" value="1"/>
</dbReference>
<evidence type="ECO:0000259" key="2">
    <source>
        <dbReference type="Pfam" id="PF04471"/>
    </source>
</evidence>
<name>A0AAE6WI67_9LACO</name>
<dbReference type="Proteomes" id="UP000463931">
    <property type="component" value="Chromosome"/>
</dbReference>
<accession>A0AAE6WI67</accession>
<evidence type="ECO:0000313" key="3">
    <source>
        <dbReference type="EMBL" id="QIA90447.1"/>
    </source>
</evidence>
<dbReference type="GO" id="GO:0015666">
    <property type="term" value="F:restriction endodeoxyribonuclease activity"/>
    <property type="evidence" value="ECO:0007669"/>
    <property type="project" value="TreeGrafter"/>
</dbReference>
<dbReference type="InterPro" id="IPR011856">
    <property type="entry name" value="tRNA_endonuc-like_dom_sf"/>
</dbReference>
<reference evidence="3 4" key="1">
    <citation type="journal article" date="2019" name="Nat. Med.">
        <title>Preventing dysbiosis of the neonatal mouse intestinal microbiome protects against late-onset sepsis.</title>
        <authorList>
            <person name="Singer J.R."/>
            <person name="Blosser E.G."/>
            <person name="Zindl C.L."/>
            <person name="Silberger D.J."/>
            <person name="Conlan S."/>
            <person name="Laufer V.A."/>
            <person name="DiToro D."/>
            <person name="Deming C."/>
            <person name="Kumar R."/>
            <person name="Morrow C.D."/>
            <person name="Segre J.A."/>
            <person name="Gray M.J."/>
            <person name="Randolph D.A."/>
            <person name="Weaver C.T."/>
        </authorList>
    </citation>
    <scope>NUCLEOTIDE SEQUENCE [LARGE SCALE GENOMIC DNA]</scope>
    <source>
        <strain evidence="3 4">V10</strain>
    </source>
</reference>
<dbReference type="GO" id="GO:0009307">
    <property type="term" value="P:DNA restriction-modification system"/>
    <property type="evidence" value="ECO:0007669"/>
    <property type="project" value="InterPro"/>
</dbReference>
<evidence type="ECO:0000313" key="4">
    <source>
        <dbReference type="Proteomes" id="UP000463931"/>
    </source>
</evidence>
<proteinExistence type="predicted"/>
<dbReference type="InterPro" id="IPR011335">
    <property type="entry name" value="Restrct_endonuc-II-like"/>
</dbReference>
<dbReference type="AlphaFoldDB" id="A0AAE6WI67"/>
<dbReference type="GO" id="GO:0003677">
    <property type="term" value="F:DNA binding"/>
    <property type="evidence" value="ECO:0007669"/>
    <property type="project" value="InterPro"/>
</dbReference>
<dbReference type="PANTHER" id="PTHR30015:SF7">
    <property type="entry name" value="TYPE IV METHYL-DIRECTED RESTRICTION ENZYME ECOKMRR"/>
    <property type="match status" value="1"/>
</dbReference>
<protein>
    <submittedName>
        <fullName evidence="3">Mrr restriction system protein</fullName>
    </submittedName>
</protein>
<dbReference type="RefSeq" id="WP_089135121.1">
    <property type="nucleotide sequence ID" value="NZ_BDFM01000050.1"/>
</dbReference>
<dbReference type="SUPFAM" id="SSF52980">
    <property type="entry name" value="Restriction endonuclease-like"/>
    <property type="match status" value="1"/>
</dbReference>
<feature type="domain" description="Restriction endonuclease type IV Mrr" evidence="2">
    <location>
        <begin position="142"/>
        <end position="260"/>
    </location>
</feature>
<keyword evidence="1" id="KW-0378">Hydrolase</keyword>
<dbReference type="EMBL" id="CP040852">
    <property type="protein sequence ID" value="QIA90447.1"/>
    <property type="molecule type" value="Genomic_DNA"/>
</dbReference>
<organism evidence="3 4">
    <name type="scientific">Ligilactobacillus murinus</name>
    <dbReference type="NCBI Taxonomy" id="1622"/>
    <lineage>
        <taxon>Bacteria</taxon>
        <taxon>Bacillati</taxon>
        <taxon>Bacillota</taxon>
        <taxon>Bacilli</taxon>
        <taxon>Lactobacillales</taxon>
        <taxon>Lactobacillaceae</taxon>
        <taxon>Ligilactobacillus</taxon>
    </lineage>
</organism>
<dbReference type="InterPro" id="IPR052906">
    <property type="entry name" value="Type_IV_Methyl-Rstrct_Enzyme"/>
</dbReference>
<gene>
    <name evidence="3" type="ORF">FEE40_09935</name>
</gene>
<dbReference type="Pfam" id="PF04471">
    <property type="entry name" value="Mrr_cat"/>
    <property type="match status" value="1"/>
</dbReference>